<dbReference type="EMBL" id="JPRI01000012">
    <property type="protein sequence ID" value="KFF23735.1"/>
    <property type="molecule type" value="Genomic_DNA"/>
</dbReference>
<comment type="caution">
    <text evidence="1">The sequence shown here is derived from an EMBL/GenBank/DDBJ whole genome shotgun (WGS) entry which is preliminary data.</text>
</comment>
<protein>
    <submittedName>
        <fullName evidence="1">Uncharacterized protein</fullName>
    </submittedName>
</protein>
<keyword evidence="2" id="KW-1185">Reference proteome</keyword>
<proteinExistence type="predicted"/>
<sequence length="63" mass="7323">MYGQEVQALAGFPPLQSLKKQFNRNRSFKTAYLHKKYKKAQHTTKYTGNFMCIKAVSNLKEPI</sequence>
<name>A0ABR4UGS5_9FLAO</name>
<dbReference type="Proteomes" id="UP000028719">
    <property type="component" value="Unassembled WGS sequence"/>
</dbReference>
<gene>
    <name evidence="1" type="ORF">IW16_26275</name>
</gene>
<organism evidence="1 2">
    <name type="scientific">Chryseobacterium vrystaatense</name>
    <dbReference type="NCBI Taxonomy" id="307480"/>
    <lineage>
        <taxon>Bacteria</taxon>
        <taxon>Pseudomonadati</taxon>
        <taxon>Bacteroidota</taxon>
        <taxon>Flavobacteriia</taxon>
        <taxon>Flavobacteriales</taxon>
        <taxon>Weeksellaceae</taxon>
        <taxon>Chryseobacterium group</taxon>
        <taxon>Chryseobacterium</taxon>
    </lineage>
</organism>
<evidence type="ECO:0000313" key="2">
    <source>
        <dbReference type="Proteomes" id="UP000028719"/>
    </source>
</evidence>
<reference evidence="1 2" key="1">
    <citation type="submission" date="2014-07" db="EMBL/GenBank/DDBJ databases">
        <title>Genome of Chryseobacterium vrystaatense LMG 22846.</title>
        <authorList>
            <person name="Pipes S.E."/>
            <person name="Stropko S.J."/>
            <person name="Newman J.D."/>
        </authorList>
    </citation>
    <scope>NUCLEOTIDE SEQUENCE [LARGE SCALE GENOMIC DNA]</scope>
    <source>
        <strain evidence="1 2">LMG 22846</strain>
    </source>
</reference>
<accession>A0ABR4UGS5</accession>
<evidence type="ECO:0000313" key="1">
    <source>
        <dbReference type="EMBL" id="KFF23735.1"/>
    </source>
</evidence>